<dbReference type="EMBL" id="AJ893357">
    <property type="protein sequence ID" value="CAI72338.1"/>
    <property type="molecule type" value="Genomic_DNA"/>
</dbReference>
<protein>
    <submittedName>
        <fullName evidence="1">Uncharacterized protein</fullName>
    </submittedName>
</protein>
<evidence type="ECO:0000313" key="1">
    <source>
        <dbReference type="EMBL" id="CAI72338.1"/>
    </source>
</evidence>
<organism evidence="1">
    <name type="scientific">Phytophthora infestans</name>
    <name type="common">Potato late blight agent</name>
    <name type="synonym">Botrytis infestans</name>
    <dbReference type="NCBI Taxonomy" id="4787"/>
    <lineage>
        <taxon>Eukaryota</taxon>
        <taxon>Sar</taxon>
        <taxon>Stramenopiles</taxon>
        <taxon>Oomycota</taxon>
        <taxon>Peronosporomycetes</taxon>
        <taxon>Peronosporales</taxon>
        <taxon>Peronosporaceae</taxon>
        <taxon>Phytophthora</taxon>
    </lineage>
</organism>
<reference evidence="1" key="1">
    <citation type="journal article" date="2005" name="Proc. Natl. Acad. Sci. U.S.A.">
        <title>An ancestral oomycete locus contains late blight avirulence gene Avr3a, encoding a protein that is recognized in the host cytoplasm.</title>
        <authorList>
            <person name="Armstrong M.R."/>
            <person name="Whisson S.C."/>
            <person name="Pritchard L."/>
            <person name="Bos J.I.B."/>
            <person name="Venter E."/>
            <person name="Avrova A.O."/>
            <person name="Rehmany A.P."/>
            <person name="Bohme U."/>
            <person name="Brooks K."/>
            <person name="Cherevach I."/>
            <person name="Hamlin N."/>
            <person name="White B."/>
            <person name="Fraser A."/>
            <person name="Lord A."/>
            <person name="Quail M.A."/>
            <person name="Churcher C."/>
            <person name="Hall N."/>
            <person name="Berriman M."/>
            <person name="Kamoun S."/>
            <person name="Beyon J.L."/>
            <person name="Birch P.R.J."/>
        </authorList>
    </citation>
    <scope>NUCLEOTIDE SEQUENCE</scope>
</reference>
<sequence length="125" mass="13796">MKGATLCRCVSTLVSLPYARLQASHHQPVYSNKIDRKTGPKRVYLLITCSSAASFPRCTWRFGRSACDGGCVAFSSWGTSLSFLTFDRLSWRRTLAESGGGGFSSQNSTVFMPFSQAIQRRTIRG</sequence>
<gene>
    <name evidence="1" type="ORF">PI49.0460</name>
</gene>
<proteinExistence type="predicted"/>
<dbReference type="AlphaFoldDB" id="Q572E0"/>
<name>Q572E0_PHYIN</name>
<accession>Q572E0</accession>